<keyword evidence="1" id="KW-0812">Transmembrane</keyword>
<feature type="transmembrane region" description="Helical" evidence="1">
    <location>
        <begin position="114"/>
        <end position="136"/>
    </location>
</feature>
<dbReference type="EMBL" id="JAGPNK010000008">
    <property type="protein sequence ID" value="KAH7317161.1"/>
    <property type="molecule type" value="Genomic_DNA"/>
</dbReference>
<dbReference type="OrthoDB" id="2603at2759"/>
<feature type="transmembrane region" description="Helical" evidence="1">
    <location>
        <begin position="322"/>
        <end position="342"/>
    </location>
</feature>
<name>A0A8K0WRG3_9HYPO</name>
<reference evidence="2" key="1">
    <citation type="journal article" date="2021" name="Nat. Commun.">
        <title>Genetic determinants of endophytism in the Arabidopsis root mycobiome.</title>
        <authorList>
            <person name="Mesny F."/>
            <person name="Miyauchi S."/>
            <person name="Thiergart T."/>
            <person name="Pickel B."/>
            <person name="Atanasova L."/>
            <person name="Karlsson M."/>
            <person name="Huettel B."/>
            <person name="Barry K.W."/>
            <person name="Haridas S."/>
            <person name="Chen C."/>
            <person name="Bauer D."/>
            <person name="Andreopoulos W."/>
            <person name="Pangilinan J."/>
            <person name="LaButti K."/>
            <person name="Riley R."/>
            <person name="Lipzen A."/>
            <person name="Clum A."/>
            <person name="Drula E."/>
            <person name="Henrissat B."/>
            <person name="Kohler A."/>
            <person name="Grigoriev I.V."/>
            <person name="Martin F.M."/>
            <person name="Hacquard S."/>
        </authorList>
    </citation>
    <scope>NUCLEOTIDE SEQUENCE</scope>
    <source>
        <strain evidence="2">MPI-CAGE-CH-0235</strain>
    </source>
</reference>
<proteinExistence type="predicted"/>
<keyword evidence="1" id="KW-1133">Transmembrane helix</keyword>
<dbReference type="AlphaFoldDB" id="A0A8K0WRG3"/>
<keyword evidence="3" id="KW-1185">Reference proteome</keyword>
<feature type="transmembrane region" description="Helical" evidence="1">
    <location>
        <begin position="348"/>
        <end position="370"/>
    </location>
</feature>
<evidence type="ECO:0000313" key="2">
    <source>
        <dbReference type="EMBL" id="KAH7317161.1"/>
    </source>
</evidence>
<feature type="transmembrane region" description="Helical" evidence="1">
    <location>
        <begin position="148"/>
        <end position="171"/>
    </location>
</feature>
<evidence type="ECO:0000313" key="3">
    <source>
        <dbReference type="Proteomes" id="UP000813444"/>
    </source>
</evidence>
<sequence length="388" mass="43518">MTQQQPHFYGLFHHHATHIKRPIRRLNPTRRYIPYPTTGSGGYYKDGLQKTPRAYHVWRSRDNRKGRHALVVGPEYAAESGHQGPQPTNNLRSTAEGIAKLFLRYPIWDISYDVAAIFTIGSAIWVVNGFFAWLPLAAPSTAFHSESSWGAGITAIVGATVFEVGSVFLMLEAINENRSDCFGWAVEETIDGLLHIEPAPSRKCTHHHPHRDRFIKATHADKSRQWLWLPTWHELRTHYLRDIGFLACFSQLIGATIFWISGITAIPPILNGFSVPAENGLYWLPQVVGGTGFIVSSLLFMLEVQPRWYIPAPSVLGWHVGLWNFVGAIGFTLCGALGFGGTRASIEYALTLSSFIGSWAFLIGSLIQLYESLNKYPLWVVDNPSKYV</sequence>
<gene>
    <name evidence="2" type="ORF">B0I35DRAFT_434666</name>
</gene>
<accession>A0A8K0WRG3</accession>
<evidence type="ECO:0008006" key="4">
    <source>
        <dbReference type="Google" id="ProtNLM"/>
    </source>
</evidence>
<dbReference type="Proteomes" id="UP000813444">
    <property type="component" value="Unassembled WGS sequence"/>
</dbReference>
<protein>
    <recommendedName>
        <fullName evidence="4">Integral membrane protein</fullName>
    </recommendedName>
</protein>
<keyword evidence="1" id="KW-0472">Membrane</keyword>
<organism evidence="2 3">
    <name type="scientific">Stachybotrys elegans</name>
    <dbReference type="NCBI Taxonomy" id="80388"/>
    <lineage>
        <taxon>Eukaryota</taxon>
        <taxon>Fungi</taxon>
        <taxon>Dikarya</taxon>
        <taxon>Ascomycota</taxon>
        <taxon>Pezizomycotina</taxon>
        <taxon>Sordariomycetes</taxon>
        <taxon>Hypocreomycetidae</taxon>
        <taxon>Hypocreales</taxon>
        <taxon>Stachybotryaceae</taxon>
        <taxon>Stachybotrys</taxon>
    </lineage>
</organism>
<feature type="transmembrane region" description="Helical" evidence="1">
    <location>
        <begin position="243"/>
        <end position="270"/>
    </location>
</feature>
<evidence type="ECO:0000256" key="1">
    <source>
        <dbReference type="SAM" id="Phobius"/>
    </source>
</evidence>
<comment type="caution">
    <text evidence="2">The sequence shown here is derived from an EMBL/GenBank/DDBJ whole genome shotgun (WGS) entry which is preliminary data.</text>
</comment>
<feature type="transmembrane region" description="Helical" evidence="1">
    <location>
        <begin position="282"/>
        <end position="302"/>
    </location>
</feature>